<sequence length="377" mass="43209">MDKQHLHFVSFDVPYPPDYGGIIDVFYQLKALHDLGVNITLHCFYYTGNNPPNKKLEQFCSSINYYHRKKHVGKLLASKLPFIVATRNDSNLLKNLLLDKSPILFSGLQTCYFLNHPALKDRRKIVRAHNVEHDYYKGLALGENNLVKKQYYLWEAKKLEKFEQILKDASGILSISKKDINHFKKYTKTWHVPPFYNNQVIAYNAQNVAVPYGFFHGNLSVIENINAVLFILREIAPKTKFPIIIAGKNPAKIIVDKINLLANVSLQANPNAKEMEALMTAAQVHLLFTDQQTGIKLKLMHSLAKGKHIIINSKMDDEGLFKGLCQVIDNPKEIKQTFEKLMVTPFTIKDYEKRKENFTRVFNNQKGAALTVASLFD</sequence>
<dbReference type="EMBL" id="QKSB01000001">
    <property type="protein sequence ID" value="PZE18864.1"/>
    <property type="molecule type" value="Genomic_DNA"/>
</dbReference>
<dbReference type="AlphaFoldDB" id="A0A2W1N4X2"/>
<keyword evidence="2" id="KW-1185">Reference proteome</keyword>
<protein>
    <submittedName>
        <fullName evidence="1">Glycosyltransferase family 1 protein</fullName>
    </submittedName>
</protein>
<dbReference type="RefSeq" id="WP_111061766.1">
    <property type="nucleotide sequence ID" value="NZ_JBHUCU010000007.1"/>
</dbReference>
<dbReference type="GO" id="GO:0016740">
    <property type="term" value="F:transferase activity"/>
    <property type="evidence" value="ECO:0007669"/>
    <property type="project" value="UniProtKB-KW"/>
</dbReference>
<evidence type="ECO:0000313" key="1">
    <source>
        <dbReference type="EMBL" id="PZE18864.1"/>
    </source>
</evidence>
<dbReference type="Proteomes" id="UP000249248">
    <property type="component" value="Unassembled WGS sequence"/>
</dbReference>
<comment type="caution">
    <text evidence="1">The sequence shown here is derived from an EMBL/GenBank/DDBJ whole genome shotgun (WGS) entry which is preliminary data.</text>
</comment>
<reference evidence="1 2" key="1">
    <citation type="submission" date="2018-06" db="EMBL/GenBank/DDBJ databases">
        <title>The draft genome sequence of Crocinitomix sp. SM1701.</title>
        <authorList>
            <person name="Zhang X."/>
        </authorList>
    </citation>
    <scope>NUCLEOTIDE SEQUENCE [LARGE SCALE GENOMIC DNA]</scope>
    <source>
        <strain evidence="1 2">SM1701</strain>
    </source>
</reference>
<dbReference type="OrthoDB" id="1094459at2"/>
<proteinExistence type="predicted"/>
<keyword evidence="1" id="KW-0808">Transferase</keyword>
<accession>A0A2W1N4X2</accession>
<organism evidence="1 2">
    <name type="scientific">Putridiphycobacter roseus</name>
    <dbReference type="NCBI Taxonomy" id="2219161"/>
    <lineage>
        <taxon>Bacteria</taxon>
        <taxon>Pseudomonadati</taxon>
        <taxon>Bacteroidota</taxon>
        <taxon>Flavobacteriia</taxon>
        <taxon>Flavobacteriales</taxon>
        <taxon>Crocinitomicaceae</taxon>
        <taxon>Putridiphycobacter</taxon>
    </lineage>
</organism>
<gene>
    <name evidence="1" type="ORF">DNU06_03270</name>
</gene>
<dbReference type="SUPFAM" id="SSF53756">
    <property type="entry name" value="UDP-Glycosyltransferase/glycogen phosphorylase"/>
    <property type="match status" value="1"/>
</dbReference>
<name>A0A2W1N4X2_9FLAO</name>
<evidence type="ECO:0000313" key="2">
    <source>
        <dbReference type="Proteomes" id="UP000249248"/>
    </source>
</evidence>